<dbReference type="Gene3D" id="3.20.20.140">
    <property type="entry name" value="Metal-dependent hydrolases"/>
    <property type="match status" value="1"/>
</dbReference>
<dbReference type="EMBL" id="JABEMD010000027">
    <property type="protein sequence ID" value="NNH12364.1"/>
    <property type="molecule type" value="Genomic_DNA"/>
</dbReference>
<dbReference type="InterPro" id="IPR052358">
    <property type="entry name" value="Aro_Compnd_Degr_Hydrolases"/>
</dbReference>
<dbReference type="GO" id="GO:0016787">
    <property type="term" value="F:hydrolase activity"/>
    <property type="evidence" value="ECO:0007669"/>
    <property type="project" value="UniProtKB-KW"/>
</dbReference>
<dbReference type="Proteomes" id="UP000542973">
    <property type="component" value="Unassembled WGS sequence"/>
</dbReference>
<gene>
    <name evidence="2" type="ORF">HLB16_15945</name>
</gene>
<organism evidence="2 3">
    <name type="scientific">Cupriavidus gilardii</name>
    <dbReference type="NCBI Taxonomy" id="82541"/>
    <lineage>
        <taxon>Bacteria</taxon>
        <taxon>Pseudomonadati</taxon>
        <taxon>Pseudomonadota</taxon>
        <taxon>Betaproteobacteria</taxon>
        <taxon>Burkholderiales</taxon>
        <taxon>Burkholderiaceae</taxon>
        <taxon>Cupriavidus</taxon>
    </lineage>
</organism>
<evidence type="ECO:0000313" key="2">
    <source>
        <dbReference type="EMBL" id="NNH12364.1"/>
    </source>
</evidence>
<protein>
    <submittedName>
        <fullName evidence="2">Amidohydrolase family protein</fullName>
    </submittedName>
</protein>
<dbReference type="AlphaFoldDB" id="A0A849BE12"/>
<dbReference type="Pfam" id="PF04909">
    <property type="entry name" value="Amidohydro_2"/>
    <property type="match status" value="1"/>
</dbReference>
<dbReference type="PANTHER" id="PTHR35563:SF2">
    <property type="entry name" value="BARREL METAL-DEPENDENT HYDROLASE, PUTATIVE (AFU_ORTHOLOGUE AFUA_1G16240)-RELATED"/>
    <property type="match status" value="1"/>
</dbReference>
<name>A0A849BE12_9BURK</name>
<dbReference type="PANTHER" id="PTHR35563">
    <property type="entry name" value="BARREL METAL-DEPENDENT HYDROLASE, PUTATIVE (AFU_ORTHOLOGUE AFUA_1G16240)-RELATED"/>
    <property type="match status" value="1"/>
</dbReference>
<evidence type="ECO:0000259" key="1">
    <source>
        <dbReference type="Pfam" id="PF04909"/>
    </source>
</evidence>
<feature type="domain" description="Amidohydrolase-related" evidence="1">
    <location>
        <begin position="12"/>
        <end position="276"/>
    </location>
</feature>
<sequence>MAGEGAALAHACDCHMHVYDRRYPVAAGATLRPPDATVAAYRIVQRAQGTTRTVVVTPSTYGSDNRCTLDAIAQLGAEARGVAVVGADVADAELDRLHRGGIRGIRFNLTMPGPVDAGALPALAARIAPLGWHVQLNLPAGWLPDMATTLRRLPVPMVFDHYGHLPFGTAEAERGYGVIADLVQAGKAWVKLSAPYIESRDGPPHYRDVAELASRYIALAPQRMVWGSDWPHPTLRAAGAAPIDDAAMLALFRDWCGNEAVCRQILADNPRELYGFGRS</sequence>
<evidence type="ECO:0000313" key="3">
    <source>
        <dbReference type="Proteomes" id="UP000542973"/>
    </source>
</evidence>
<reference evidence="2 3" key="1">
    <citation type="submission" date="2020-05" db="EMBL/GenBank/DDBJ databases">
        <title>MicrobeNet Type strains.</title>
        <authorList>
            <person name="Nicholson A.C."/>
        </authorList>
    </citation>
    <scope>NUCLEOTIDE SEQUENCE [LARGE SCALE GENOMIC DNA]</scope>
    <source>
        <strain evidence="2 3">ATCC 700815</strain>
    </source>
</reference>
<proteinExistence type="predicted"/>
<accession>A0A849BE12</accession>
<dbReference type="InterPro" id="IPR032466">
    <property type="entry name" value="Metal_Hydrolase"/>
</dbReference>
<dbReference type="InterPro" id="IPR006680">
    <property type="entry name" value="Amidohydro-rel"/>
</dbReference>
<dbReference type="SUPFAM" id="SSF51556">
    <property type="entry name" value="Metallo-dependent hydrolases"/>
    <property type="match status" value="1"/>
</dbReference>
<comment type="caution">
    <text evidence="2">The sequence shown here is derived from an EMBL/GenBank/DDBJ whole genome shotgun (WGS) entry which is preliminary data.</text>
</comment>
<keyword evidence="2" id="KW-0378">Hydrolase</keyword>